<keyword evidence="5" id="KW-1185">Reference proteome</keyword>
<dbReference type="eggNOG" id="COG4932">
    <property type="taxonomic scope" value="Bacteria"/>
</dbReference>
<feature type="chain" id="PRO_5003043451" evidence="2">
    <location>
        <begin position="46"/>
        <end position="888"/>
    </location>
</feature>
<dbReference type="AlphaFoldDB" id="D3FF84"/>
<dbReference type="Proteomes" id="UP000008229">
    <property type="component" value="Chromosome"/>
</dbReference>
<dbReference type="Gene3D" id="2.60.40.10">
    <property type="entry name" value="Immunoglobulins"/>
    <property type="match status" value="6"/>
</dbReference>
<feature type="signal peptide" evidence="2">
    <location>
        <begin position="1"/>
        <end position="45"/>
    </location>
</feature>
<evidence type="ECO:0000256" key="2">
    <source>
        <dbReference type="SAM" id="SignalP"/>
    </source>
</evidence>
<protein>
    <submittedName>
        <fullName evidence="4">Conserved repeat domain protein</fullName>
    </submittedName>
</protein>
<keyword evidence="2" id="KW-0732">Signal</keyword>
<sequence precursor="true">MLTLLGEGRNVVLGPIRSWNVKLIAIAVVLASLFAIGLAAPAAHAAPPDPPTIQVDSPTTITGGGTIAVSGTAVADAPIAVFVNNTARTGTYADSNGAWSATVSAEDGDNYVSAVQTVSGETSAPSSAVYVANLATPRVFTPAANATVGTTFTVVGDHNHPGATVEVRDENGALLGSNASGDWNWSLTTTVALPAGPHTLSVTVTREGVVGPARTRAITVADGGTPVAPDPPTVATPVSSGVVAGPVRFSGTAEPGARVDVSNPVLPIVHGSGTADQNGAFDFTVDLAPGSHSVAVTQEVGGLTSDATTVWFTVLPAPPAFGTLPAAAATGSQVTASGTAEPNANITLTRNSTVAATTQADANGNWNTPVTIDYWDNYLTVTQELNGEVSDAAPEQHVIGVSPPSLSTPAADSVVDQTFAISGGDAVPDATITILDEDDRVLATTTAVSLTLWSTTTTVPLGAGARTITVRVSYGGVSAETDHAVVVRPPVPSLARPATGESADDAGHVRFTGTALPNAGVNVFLSGVQDAVGGGTADASGAFDFTAALAPGRRRIRVGQLVAGQPSPRSAIVQVAVRPGAPELTHGARTVVADAEATVGGSAVAGATVELRDAAGATVAEATAAGDGAWSAAVEVAAGRHPLTAVQSVDAVAGSASAAFALTGVGAPAVTAPAPGALVDPVFAVAGSALPGATVTLRDAGGRTRGSTVAGDDGAWSLTTTSALAAGERTLSLVQTLDGVSGPAATRRVTIRQSGSGPGGQPDTDGPSGPGASPSARAALALTARTSRTSARAGQAIRYRLTVANTGTTAVRGALACATLPRGTRLLADGGGRRARGARLCWTLPELRPGSRRTLSFAVRATRRTARPRSTVTLTAPGLPTLRTRTPR</sequence>
<name>D3FF84_CONWI</name>
<dbReference type="Pfam" id="PF01345">
    <property type="entry name" value="DUF11"/>
    <property type="match status" value="1"/>
</dbReference>
<gene>
    <name evidence="4" type="ordered locus">Cwoe_3383</name>
</gene>
<feature type="region of interest" description="Disordered" evidence="1">
    <location>
        <begin position="750"/>
        <end position="775"/>
    </location>
</feature>
<dbReference type="KEGG" id="cwo:Cwoe_3383"/>
<feature type="domain" description="DUF11" evidence="3">
    <location>
        <begin position="780"/>
        <end position="873"/>
    </location>
</feature>
<accession>D3FF84</accession>
<reference evidence="4 5" key="1">
    <citation type="journal article" date="2010" name="Stand. Genomic Sci.">
        <title>Complete genome sequence of Conexibacter woesei type strain (ID131577).</title>
        <authorList>
            <person name="Pukall R."/>
            <person name="Lapidus A."/>
            <person name="Glavina Del Rio T."/>
            <person name="Copeland A."/>
            <person name="Tice H."/>
            <person name="Cheng J.-F."/>
            <person name="Lucas S."/>
            <person name="Chen F."/>
            <person name="Nolan M."/>
            <person name="Bruce D."/>
            <person name="Goodwin L."/>
            <person name="Pitluck S."/>
            <person name="Mavromatis K."/>
            <person name="Ivanova N."/>
            <person name="Ovchinnikova G."/>
            <person name="Pati A."/>
            <person name="Chen A."/>
            <person name="Palaniappan K."/>
            <person name="Land M."/>
            <person name="Hauser L."/>
            <person name="Chang Y.-J."/>
            <person name="Jeffries C.D."/>
            <person name="Chain P."/>
            <person name="Meincke L."/>
            <person name="Sims D."/>
            <person name="Brettin T."/>
            <person name="Detter J.C."/>
            <person name="Rohde M."/>
            <person name="Goeker M."/>
            <person name="Bristow J."/>
            <person name="Eisen J.A."/>
            <person name="Markowitz V."/>
            <person name="Kyrpides N.C."/>
            <person name="Klenk H.-P."/>
            <person name="Hugenholtz P."/>
        </authorList>
    </citation>
    <scope>NUCLEOTIDE SEQUENCE [LARGE SCALE GENOMIC DNA]</scope>
    <source>
        <strain evidence="5">DSM 14684 / CIP 108061 / JCM 11494 / NBRC 100937 / ID131577</strain>
    </source>
</reference>
<dbReference type="InterPro" id="IPR013783">
    <property type="entry name" value="Ig-like_fold"/>
</dbReference>
<dbReference type="STRING" id="469383.Cwoe_3383"/>
<evidence type="ECO:0000313" key="5">
    <source>
        <dbReference type="Proteomes" id="UP000008229"/>
    </source>
</evidence>
<evidence type="ECO:0000313" key="4">
    <source>
        <dbReference type="EMBL" id="ADB51801.1"/>
    </source>
</evidence>
<evidence type="ECO:0000256" key="1">
    <source>
        <dbReference type="SAM" id="MobiDB-lite"/>
    </source>
</evidence>
<dbReference type="EMBL" id="CP001854">
    <property type="protein sequence ID" value="ADB51801.1"/>
    <property type="molecule type" value="Genomic_DNA"/>
</dbReference>
<feature type="compositionally biased region" description="Low complexity" evidence="1">
    <location>
        <begin position="762"/>
        <end position="775"/>
    </location>
</feature>
<evidence type="ECO:0000259" key="3">
    <source>
        <dbReference type="Pfam" id="PF01345"/>
    </source>
</evidence>
<organism evidence="4 5">
    <name type="scientific">Conexibacter woesei (strain DSM 14684 / CCUG 47730 / CIP 108061 / JCM 11494 / NBRC 100937 / ID131577)</name>
    <dbReference type="NCBI Taxonomy" id="469383"/>
    <lineage>
        <taxon>Bacteria</taxon>
        <taxon>Bacillati</taxon>
        <taxon>Actinomycetota</taxon>
        <taxon>Thermoleophilia</taxon>
        <taxon>Solirubrobacterales</taxon>
        <taxon>Conexibacteraceae</taxon>
        <taxon>Conexibacter</taxon>
    </lineage>
</organism>
<dbReference type="InterPro" id="IPR001434">
    <property type="entry name" value="OmcB-like_DUF11"/>
</dbReference>
<dbReference type="HOGENOM" id="CLU_324849_0_0_11"/>
<reference evidence="5" key="2">
    <citation type="submission" date="2010-01" db="EMBL/GenBank/DDBJ databases">
        <title>The complete genome of Conexibacter woesei DSM 14684.</title>
        <authorList>
            <consortium name="US DOE Joint Genome Institute (JGI-PGF)"/>
            <person name="Lucas S."/>
            <person name="Copeland A."/>
            <person name="Lapidus A."/>
            <person name="Glavina del Rio T."/>
            <person name="Dalin E."/>
            <person name="Tice H."/>
            <person name="Bruce D."/>
            <person name="Goodwin L."/>
            <person name="Pitluck S."/>
            <person name="Kyrpides N."/>
            <person name="Mavromatis K."/>
            <person name="Ivanova N."/>
            <person name="Mikhailova N."/>
            <person name="Chertkov O."/>
            <person name="Brettin T."/>
            <person name="Detter J.C."/>
            <person name="Han C."/>
            <person name="Larimer F."/>
            <person name="Land M."/>
            <person name="Hauser L."/>
            <person name="Markowitz V."/>
            <person name="Cheng J.-F."/>
            <person name="Hugenholtz P."/>
            <person name="Woyke T."/>
            <person name="Wu D."/>
            <person name="Pukall R."/>
            <person name="Steenblock K."/>
            <person name="Schneider S."/>
            <person name="Klenk H.-P."/>
            <person name="Eisen J.A."/>
        </authorList>
    </citation>
    <scope>NUCLEOTIDE SEQUENCE [LARGE SCALE GENOMIC DNA]</scope>
    <source>
        <strain evidence="5">DSM 14684 / CIP 108061 / JCM 11494 / NBRC 100937 / ID131577</strain>
    </source>
</reference>
<proteinExistence type="predicted"/>
<dbReference type="GO" id="GO:0005975">
    <property type="term" value="P:carbohydrate metabolic process"/>
    <property type="evidence" value="ECO:0007669"/>
    <property type="project" value="UniProtKB-ARBA"/>
</dbReference>